<comment type="caution">
    <text evidence="2">The sequence shown here is derived from an EMBL/GenBank/DDBJ whole genome shotgun (WGS) entry which is preliminary data.</text>
</comment>
<evidence type="ECO:0000313" key="3">
    <source>
        <dbReference type="Proteomes" id="UP001186944"/>
    </source>
</evidence>
<sequence>MVYVKSGIIARRRHDLENQYDETIWLTVQLKGVALNICAIYRPETSRGDFWDRLENSIGNALEESPHLILNGDWNINFLNNIPTRINDMLLIYSLNNLITEPTRVSNNSATCIDPIFVSDEIENIESGVINTDNQLTDHFATYCSLNLISNVPQSFRRDVWLYNQANFDQLKNDLHNTEWGSILNDTDIDVVCQNFNNKLKEVVLKHIPKKSVIIRGNDRPWFNSTIRKEIRLRDRFRKKYISTKSQQHKYIYKQQRNKVNNLKKILKEKFIINLDDNIDEIKSSNPKLYWSIIRTLLKGTKPSQTLPPLNSENGLVFSDSEKCDLLNEYFCKISSLENDDKTPPSFDERTEIHVPNITVTEQEIKDIIDILDINKASGPDEFSHRLIKNIRDEIVTPLVIIFNKSLQTGKFPIQWKHANVIPVHKKGSKSDTTNYRPISLLSCIGKIFERVMFKHFYNHLNSNKLLHNMQSGFLPGHSTTFQLIDIYHHICLALDHKEYLGFTFCDISKAFDRVWIKGLIHKLNAYGFKGEILKWISSYLTNRSQQVILNQCSSTIGRPTAGVPQGSVLGPLFFLVFTIEGLSRLYADDTSVSHSSSSLSEIERNTNLDMTNITKWSKDWLVEFNPAKTKVLVFGADDNELENLTFIFDNIPINPVHSHKHLGITFDNNGKWTSHIDDIVTKVSKLIAVFRKIKYKLNRNTLNKMYLTFIRPHLEYACEVWDNITINDSNRLEKLQNEAARIVTGLPKYCSLNSLYSELSWETLKKRREKQKLGIMYKIKNGLVPDYLSDILPPEVHENTPHNLRNSHNIQQLNTRLNLYKNSFFPATIKLWNDLPLDTRNSTSINTFKRKLNTNIYLPPKHYSYGNRLTNIHHTRLRHGCSSLNAHLFKYNISTSDRCNCGETETSKHFFLDCKLYDNIRLPLISAITQNEGTVNMSTILCGDETLSLSCNTRIVNAVQTFIKQSKRFS</sequence>
<organism evidence="2 3">
    <name type="scientific">Pinctada imbricata</name>
    <name type="common">Atlantic pearl-oyster</name>
    <name type="synonym">Pinctada martensii</name>
    <dbReference type="NCBI Taxonomy" id="66713"/>
    <lineage>
        <taxon>Eukaryota</taxon>
        <taxon>Metazoa</taxon>
        <taxon>Spiralia</taxon>
        <taxon>Lophotrochozoa</taxon>
        <taxon>Mollusca</taxon>
        <taxon>Bivalvia</taxon>
        <taxon>Autobranchia</taxon>
        <taxon>Pteriomorphia</taxon>
        <taxon>Pterioida</taxon>
        <taxon>Pterioidea</taxon>
        <taxon>Pteriidae</taxon>
        <taxon>Pinctada</taxon>
    </lineage>
</organism>
<dbReference type="InterPro" id="IPR000477">
    <property type="entry name" value="RT_dom"/>
</dbReference>
<dbReference type="PANTHER" id="PTHR33332">
    <property type="entry name" value="REVERSE TRANSCRIPTASE DOMAIN-CONTAINING PROTEIN"/>
    <property type="match status" value="1"/>
</dbReference>
<dbReference type="CDD" id="cd01650">
    <property type="entry name" value="RT_nLTR_like"/>
    <property type="match status" value="1"/>
</dbReference>
<dbReference type="InterPro" id="IPR036691">
    <property type="entry name" value="Endo/exonu/phosph_ase_sf"/>
</dbReference>
<dbReference type="Pfam" id="PF00078">
    <property type="entry name" value="RVT_1"/>
    <property type="match status" value="1"/>
</dbReference>
<reference evidence="2" key="1">
    <citation type="submission" date="2019-08" db="EMBL/GenBank/DDBJ databases">
        <title>The improved chromosome-level genome for the pearl oyster Pinctada fucata martensii using PacBio sequencing and Hi-C.</title>
        <authorList>
            <person name="Zheng Z."/>
        </authorList>
    </citation>
    <scope>NUCLEOTIDE SEQUENCE</scope>
    <source>
        <strain evidence="2">ZZ-2019</strain>
        <tissue evidence="2">Adductor muscle</tissue>
    </source>
</reference>
<dbReference type="EMBL" id="VSWD01000007">
    <property type="protein sequence ID" value="KAK3096476.1"/>
    <property type="molecule type" value="Genomic_DNA"/>
</dbReference>
<dbReference type="AlphaFoldDB" id="A0AA88Y2M1"/>
<dbReference type="PROSITE" id="PS50878">
    <property type="entry name" value="RT_POL"/>
    <property type="match status" value="1"/>
</dbReference>
<evidence type="ECO:0000259" key="1">
    <source>
        <dbReference type="PROSITE" id="PS50878"/>
    </source>
</evidence>
<dbReference type="InterPro" id="IPR043502">
    <property type="entry name" value="DNA/RNA_pol_sf"/>
</dbReference>
<proteinExistence type="predicted"/>
<name>A0AA88Y2M1_PINIB</name>
<protein>
    <recommendedName>
        <fullName evidence="1">Reverse transcriptase domain-containing protein</fullName>
    </recommendedName>
</protein>
<dbReference type="SUPFAM" id="SSF56672">
    <property type="entry name" value="DNA/RNA polymerases"/>
    <property type="match status" value="1"/>
</dbReference>
<keyword evidence="3" id="KW-1185">Reference proteome</keyword>
<dbReference type="Gene3D" id="3.60.10.10">
    <property type="entry name" value="Endonuclease/exonuclease/phosphatase"/>
    <property type="match status" value="1"/>
</dbReference>
<gene>
    <name evidence="2" type="ORF">FSP39_000569</name>
</gene>
<dbReference type="Proteomes" id="UP001186944">
    <property type="component" value="Unassembled WGS sequence"/>
</dbReference>
<evidence type="ECO:0000313" key="2">
    <source>
        <dbReference type="EMBL" id="KAK3096476.1"/>
    </source>
</evidence>
<accession>A0AA88Y2M1</accession>
<feature type="domain" description="Reverse transcriptase" evidence="1">
    <location>
        <begin position="405"/>
        <end position="667"/>
    </location>
</feature>
<dbReference type="SUPFAM" id="SSF56219">
    <property type="entry name" value="DNase I-like"/>
    <property type="match status" value="1"/>
</dbReference>